<keyword evidence="2 4" id="KW-0012">Acyltransferase</keyword>
<reference evidence="4 5" key="1">
    <citation type="submission" date="2023-03" db="EMBL/GenBank/DDBJ databases">
        <authorList>
            <person name="Shen W."/>
            <person name="Cai J."/>
        </authorList>
    </citation>
    <scope>NUCLEOTIDE SEQUENCE [LARGE SCALE GENOMIC DNA]</scope>
    <source>
        <strain evidence="4 5">B101</strain>
    </source>
</reference>
<evidence type="ECO:0000256" key="2">
    <source>
        <dbReference type="ARBA" id="ARBA00023315"/>
    </source>
</evidence>
<dbReference type="CDD" id="cd04301">
    <property type="entry name" value="NAT_SF"/>
    <property type="match status" value="1"/>
</dbReference>
<sequence length="151" mass="17381">MTAIRQIKQLKKNELAVILNIWERSVTATHHFLAKKEIEALKPEVLNALQTIDQLYGYYDDEILGFMGVEGEKIELLFVDAKVRGQGVGKKLLLYGIKQLKIKYVDVNEENQQGFGFYQHLGFEIMGRSEFDEQGKPFPILQLKREAHGEN</sequence>
<proteinExistence type="predicted"/>
<gene>
    <name evidence="4" type="ORF">P7H59_01980</name>
</gene>
<name>A0ABU3FNC7_9ENTE</name>
<dbReference type="InterPro" id="IPR000182">
    <property type="entry name" value="GNAT_dom"/>
</dbReference>
<accession>A0ABU3FNC7</accession>
<dbReference type="Gene3D" id="3.40.630.30">
    <property type="match status" value="1"/>
</dbReference>
<dbReference type="RefSeq" id="WP_311818435.1">
    <property type="nucleotide sequence ID" value="NZ_JARQBN010000002.1"/>
</dbReference>
<keyword evidence="5" id="KW-1185">Reference proteome</keyword>
<keyword evidence="1 4" id="KW-0808">Transferase</keyword>
<dbReference type="InterPro" id="IPR016181">
    <property type="entry name" value="Acyl_CoA_acyltransferase"/>
</dbReference>
<dbReference type="EMBL" id="JARQBN010000002">
    <property type="protein sequence ID" value="MDT2827217.1"/>
    <property type="molecule type" value="Genomic_DNA"/>
</dbReference>
<dbReference type="PANTHER" id="PTHR43800">
    <property type="entry name" value="PEPTIDYL-LYSINE N-ACETYLTRANSFERASE YJAB"/>
    <property type="match status" value="1"/>
</dbReference>
<dbReference type="EC" id="2.3.1.-" evidence="4"/>
<dbReference type="Proteomes" id="UP001265301">
    <property type="component" value="Unassembled WGS sequence"/>
</dbReference>
<dbReference type="GO" id="GO:0016746">
    <property type="term" value="F:acyltransferase activity"/>
    <property type="evidence" value="ECO:0007669"/>
    <property type="project" value="UniProtKB-KW"/>
</dbReference>
<evidence type="ECO:0000313" key="5">
    <source>
        <dbReference type="Proteomes" id="UP001265301"/>
    </source>
</evidence>
<feature type="domain" description="N-acetyltransferase" evidence="3">
    <location>
        <begin position="5"/>
        <end position="146"/>
    </location>
</feature>
<dbReference type="Pfam" id="PF13673">
    <property type="entry name" value="Acetyltransf_10"/>
    <property type="match status" value="1"/>
</dbReference>
<comment type="caution">
    <text evidence="4">The sequence shown here is derived from an EMBL/GenBank/DDBJ whole genome shotgun (WGS) entry which is preliminary data.</text>
</comment>
<dbReference type="SUPFAM" id="SSF55729">
    <property type="entry name" value="Acyl-CoA N-acyltransferases (Nat)"/>
    <property type="match status" value="1"/>
</dbReference>
<organism evidence="4 5">
    <name type="scientific">Enterococcus viikkiensis</name>
    <dbReference type="NCBI Taxonomy" id="930854"/>
    <lineage>
        <taxon>Bacteria</taxon>
        <taxon>Bacillati</taxon>
        <taxon>Bacillota</taxon>
        <taxon>Bacilli</taxon>
        <taxon>Lactobacillales</taxon>
        <taxon>Enterococcaceae</taxon>
        <taxon>Enterococcus</taxon>
    </lineage>
</organism>
<dbReference type="PANTHER" id="PTHR43800:SF1">
    <property type="entry name" value="PEPTIDYL-LYSINE N-ACETYLTRANSFERASE YJAB"/>
    <property type="match status" value="1"/>
</dbReference>
<protein>
    <submittedName>
        <fullName evidence="4">GNAT family N-acetyltransferase</fullName>
        <ecNumber evidence="4">2.3.1.-</ecNumber>
    </submittedName>
</protein>
<evidence type="ECO:0000256" key="1">
    <source>
        <dbReference type="ARBA" id="ARBA00022679"/>
    </source>
</evidence>
<dbReference type="PROSITE" id="PS51186">
    <property type="entry name" value="GNAT"/>
    <property type="match status" value="1"/>
</dbReference>
<evidence type="ECO:0000259" key="3">
    <source>
        <dbReference type="PROSITE" id="PS51186"/>
    </source>
</evidence>
<evidence type="ECO:0000313" key="4">
    <source>
        <dbReference type="EMBL" id="MDT2827217.1"/>
    </source>
</evidence>